<dbReference type="EMBL" id="VFQX01000023">
    <property type="protein sequence ID" value="KAF0979698.1"/>
    <property type="molecule type" value="Genomic_DNA"/>
</dbReference>
<gene>
    <name evidence="2" type="ORF">FDP41_001366</name>
</gene>
<dbReference type="GeneID" id="68108584"/>
<dbReference type="RefSeq" id="XP_044564411.1">
    <property type="nucleotide sequence ID" value="XM_044704314.1"/>
</dbReference>
<name>A0A6A5C1D6_NAEFO</name>
<organism evidence="2 3">
    <name type="scientific">Naegleria fowleri</name>
    <name type="common">Brain eating amoeba</name>
    <dbReference type="NCBI Taxonomy" id="5763"/>
    <lineage>
        <taxon>Eukaryota</taxon>
        <taxon>Discoba</taxon>
        <taxon>Heterolobosea</taxon>
        <taxon>Tetramitia</taxon>
        <taxon>Eutetramitia</taxon>
        <taxon>Vahlkampfiidae</taxon>
        <taxon>Naegleria</taxon>
    </lineage>
</organism>
<dbReference type="OrthoDB" id="10622944at2759"/>
<dbReference type="AlphaFoldDB" id="A0A6A5C1D6"/>
<proteinExistence type="predicted"/>
<dbReference type="VEuPathDB" id="AmoebaDB:NfTy_029810"/>
<evidence type="ECO:0000256" key="1">
    <source>
        <dbReference type="SAM" id="MobiDB-lite"/>
    </source>
</evidence>
<feature type="compositionally biased region" description="Low complexity" evidence="1">
    <location>
        <begin position="16"/>
        <end position="32"/>
    </location>
</feature>
<feature type="region of interest" description="Disordered" evidence="1">
    <location>
        <begin position="15"/>
        <end position="77"/>
    </location>
</feature>
<sequence length="331" mass="36781">MLLISQNKEDDFDVRTTTTTTTSSRCYSSSPHSSDHSSFGKVPSSHHHGSSKSMMSDASPTSPSPHNSNNNSTHNNKISVLNSKRGLTNYLNYNQHVVEIHLKGCSSADLQSNFEIRKVLLVGACRKMKDLTMNFKKPFSSEASECLHQHVEFATSEAKKLALHAQSLYIGGMNASRMDTSSLNSVVECVRQAETLQEIVSELYVSVCECMFGSTSTKRSSSFGNLSPRSSHERFCFDVERASQALGPMDEALNLEKGITILLLRKIISYRTEHSMNIVSPPTTKCEIQSDREFLLSLGLLPKEFEPVLFKFVSDQRGSSVANMEQMFSNL</sequence>
<dbReference type="OMA" id="FIRTECK"/>
<feature type="compositionally biased region" description="Low complexity" evidence="1">
    <location>
        <begin position="51"/>
        <end position="76"/>
    </location>
</feature>
<evidence type="ECO:0000313" key="2">
    <source>
        <dbReference type="EMBL" id="KAF0979698.1"/>
    </source>
</evidence>
<evidence type="ECO:0000313" key="3">
    <source>
        <dbReference type="Proteomes" id="UP000444721"/>
    </source>
</evidence>
<comment type="caution">
    <text evidence="2">The sequence shown here is derived from an EMBL/GenBank/DDBJ whole genome shotgun (WGS) entry which is preliminary data.</text>
</comment>
<dbReference type="VEuPathDB" id="AmoebaDB:FDP41_001366"/>
<protein>
    <submittedName>
        <fullName evidence="2">Uncharacterized protein</fullName>
    </submittedName>
</protein>
<accession>A0A6A5C1D6</accession>
<reference evidence="2 3" key="1">
    <citation type="journal article" date="2019" name="Sci. Rep.">
        <title>Nanopore sequencing improves the draft genome of the human pathogenic amoeba Naegleria fowleri.</title>
        <authorList>
            <person name="Liechti N."/>
            <person name="Schurch N."/>
            <person name="Bruggmann R."/>
            <person name="Wittwer M."/>
        </authorList>
    </citation>
    <scope>NUCLEOTIDE SEQUENCE [LARGE SCALE GENOMIC DNA]</scope>
    <source>
        <strain evidence="2 3">ATCC 30894</strain>
    </source>
</reference>
<dbReference type="Proteomes" id="UP000444721">
    <property type="component" value="Unassembled WGS sequence"/>
</dbReference>
<keyword evidence="3" id="KW-1185">Reference proteome</keyword>